<evidence type="ECO:0000313" key="2">
    <source>
        <dbReference type="Proteomes" id="UP000660611"/>
    </source>
</evidence>
<dbReference type="RefSeq" id="WP_203854765.1">
    <property type="nucleotide sequence ID" value="NZ_BAAAVW010000030.1"/>
</dbReference>
<keyword evidence="2" id="KW-1185">Reference proteome</keyword>
<accession>A0A919Q2E9</accession>
<sequence length="293" mass="32118">MELLNSGAECRVCTVGLLRTGTHDAAIEVCRTPQLTLLGPGLAAQIKMRSDQPAGGVAGLDSVVVDDPRVCPPAVVGQQALFTAAVYLRLRRSDAQRISGRAIAGFDRALECFRVHCQIDTPLPVSAMRDFLRLVLAVREAEGAALVDEMWLSAVPVQRHRLAAVLRDAGLLLARRPVVPLPRRRAPVPRSCSACHSWAFEETCTPCKLWRGRYPGAGRCERCGQPGVNLADEWCRRCHVDHRWHPEPTFAAMVATQLWFGGGLAPRLLTHAGVLGRRPSRVPPYRGSGRLRH</sequence>
<organism evidence="1 2">
    <name type="scientific">Dactylosporangium siamense</name>
    <dbReference type="NCBI Taxonomy" id="685454"/>
    <lineage>
        <taxon>Bacteria</taxon>
        <taxon>Bacillati</taxon>
        <taxon>Actinomycetota</taxon>
        <taxon>Actinomycetes</taxon>
        <taxon>Micromonosporales</taxon>
        <taxon>Micromonosporaceae</taxon>
        <taxon>Dactylosporangium</taxon>
    </lineage>
</organism>
<dbReference type="AlphaFoldDB" id="A0A919Q2E9"/>
<gene>
    <name evidence="1" type="ORF">Dsi01nite_112090</name>
</gene>
<reference evidence="1" key="1">
    <citation type="submission" date="2021-01" db="EMBL/GenBank/DDBJ databases">
        <title>Whole genome shotgun sequence of Dactylosporangium siamense NBRC 106093.</title>
        <authorList>
            <person name="Komaki H."/>
            <person name="Tamura T."/>
        </authorList>
    </citation>
    <scope>NUCLEOTIDE SEQUENCE</scope>
    <source>
        <strain evidence="1">NBRC 106093</strain>
    </source>
</reference>
<dbReference type="SUPFAM" id="SSF48695">
    <property type="entry name" value="Multiheme cytochromes"/>
    <property type="match status" value="1"/>
</dbReference>
<protein>
    <submittedName>
        <fullName evidence="1">Uncharacterized protein</fullName>
    </submittedName>
</protein>
<proteinExistence type="predicted"/>
<evidence type="ECO:0000313" key="1">
    <source>
        <dbReference type="EMBL" id="GIG53168.1"/>
    </source>
</evidence>
<comment type="caution">
    <text evidence="1">The sequence shown here is derived from an EMBL/GenBank/DDBJ whole genome shotgun (WGS) entry which is preliminary data.</text>
</comment>
<dbReference type="Proteomes" id="UP000660611">
    <property type="component" value="Unassembled WGS sequence"/>
</dbReference>
<dbReference type="EMBL" id="BONQ01000215">
    <property type="protein sequence ID" value="GIG53168.1"/>
    <property type="molecule type" value="Genomic_DNA"/>
</dbReference>
<name>A0A919Q2E9_9ACTN</name>
<dbReference type="InterPro" id="IPR036280">
    <property type="entry name" value="Multihaem_cyt_sf"/>
</dbReference>